<dbReference type="CDD" id="cd00060">
    <property type="entry name" value="FHA"/>
    <property type="match status" value="1"/>
</dbReference>
<evidence type="ECO:0000313" key="3">
    <source>
        <dbReference type="EMBL" id="SDM06565.1"/>
    </source>
</evidence>
<feature type="compositionally biased region" description="Pro residues" evidence="1">
    <location>
        <begin position="104"/>
        <end position="117"/>
    </location>
</feature>
<dbReference type="Pfam" id="PF00498">
    <property type="entry name" value="FHA"/>
    <property type="match status" value="1"/>
</dbReference>
<dbReference type="PANTHER" id="PTHR23308">
    <property type="entry name" value="NUCLEAR INHIBITOR OF PROTEIN PHOSPHATASE-1"/>
    <property type="match status" value="1"/>
</dbReference>
<sequence length="224" mass="22839">MMNHPLPRLLVTLDGAMLKEVPLAKERTTIGRRPYNDIVINHLAVSGEHAVFTRSPEGSVEVEDVGSTNGTSVNGQPVKRQALRVGDTVEIGKYQLRLLAQGEVPPPAAPAPTPAAPTPVATPAAAASAPGDSPATPAPGAAIRIVSGTAAGRQAALTKVVTTLGKPGVAVASITRRPHGFVLAHVEGEQVPLLNGAPVGPGALPLKGGDRIVLAGTEMEFVQG</sequence>
<feature type="region of interest" description="Disordered" evidence="1">
    <location>
        <begin position="103"/>
        <end position="139"/>
    </location>
</feature>
<evidence type="ECO:0000313" key="4">
    <source>
        <dbReference type="Proteomes" id="UP000198552"/>
    </source>
</evidence>
<dbReference type="SUPFAM" id="SSF49879">
    <property type="entry name" value="SMAD/FHA domain"/>
    <property type="match status" value="2"/>
</dbReference>
<dbReference type="STRING" id="1527607.SAMN05428957_10292"/>
<protein>
    <submittedName>
        <fullName evidence="3">FHA domain-containing protein</fullName>
    </submittedName>
</protein>
<feature type="compositionally biased region" description="Low complexity" evidence="1">
    <location>
        <begin position="118"/>
        <end position="139"/>
    </location>
</feature>
<evidence type="ECO:0000259" key="2">
    <source>
        <dbReference type="PROSITE" id="PS50006"/>
    </source>
</evidence>
<organism evidence="3 4">
    <name type="scientific">Oryzisolibacter propanilivorax</name>
    <dbReference type="NCBI Taxonomy" id="1527607"/>
    <lineage>
        <taxon>Bacteria</taxon>
        <taxon>Pseudomonadati</taxon>
        <taxon>Pseudomonadota</taxon>
        <taxon>Betaproteobacteria</taxon>
        <taxon>Burkholderiales</taxon>
        <taxon>Comamonadaceae</taxon>
        <taxon>Oryzisolibacter</taxon>
    </lineage>
</organism>
<gene>
    <name evidence="3" type="ORF">SAMN05428957_10292</name>
</gene>
<feature type="domain" description="FHA" evidence="2">
    <location>
        <begin position="28"/>
        <end position="78"/>
    </location>
</feature>
<dbReference type="Gene3D" id="2.60.200.20">
    <property type="match status" value="1"/>
</dbReference>
<dbReference type="EMBL" id="FNHP01000002">
    <property type="protein sequence ID" value="SDM06565.1"/>
    <property type="molecule type" value="Genomic_DNA"/>
</dbReference>
<evidence type="ECO:0000256" key="1">
    <source>
        <dbReference type="SAM" id="MobiDB-lite"/>
    </source>
</evidence>
<dbReference type="SMART" id="SM00240">
    <property type="entry name" value="FHA"/>
    <property type="match status" value="1"/>
</dbReference>
<dbReference type="PROSITE" id="PS50006">
    <property type="entry name" value="FHA_DOMAIN"/>
    <property type="match status" value="1"/>
</dbReference>
<reference evidence="4" key="1">
    <citation type="submission" date="2016-10" db="EMBL/GenBank/DDBJ databases">
        <authorList>
            <person name="Varghese N."/>
            <person name="Submissions S."/>
        </authorList>
    </citation>
    <scope>NUCLEOTIDE SEQUENCE [LARGE SCALE GENOMIC DNA]</scope>
    <source>
        <strain evidence="4">EPL6</strain>
    </source>
</reference>
<dbReference type="InterPro" id="IPR050923">
    <property type="entry name" value="Cell_Proc_Reg/RNA_Proc"/>
</dbReference>
<name>A0A1G9Q886_9BURK</name>
<keyword evidence="4" id="KW-1185">Reference proteome</keyword>
<dbReference type="Proteomes" id="UP000198552">
    <property type="component" value="Unassembled WGS sequence"/>
</dbReference>
<dbReference type="InterPro" id="IPR000253">
    <property type="entry name" value="FHA_dom"/>
</dbReference>
<accession>A0A1G9Q886</accession>
<dbReference type="AlphaFoldDB" id="A0A1G9Q886"/>
<dbReference type="InterPro" id="IPR008984">
    <property type="entry name" value="SMAD_FHA_dom_sf"/>
</dbReference>
<proteinExistence type="predicted"/>